<dbReference type="AlphaFoldDB" id="A0A1H9KC24"/>
<name>A0A1H9KC24_9PSEU</name>
<dbReference type="GO" id="GO:0003677">
    <property type="term" value="F:DNA binding"/>
    <property type="evidence" value="ECO:0007669"/>
    <property type="project" value="InterPro"/>
</dbReference>
<dbReference type="EMBL" id="FOGI01000001">
    <property type="protein sequence ID" value="SEQ96659.1"/>
    <property type="molecule type" value="Genomic_DNA"/>
</dbReference>
<dbReference type="Pfam" id="PF19054">
    <property type="entry name" value="DUF5753"/>
    <property type="match status" value="1"/>
</dbReference>
<dbReference type="SUPFAM" id="SSF47413">
    <property type="entry name" value="lambda repressor-like DNA-binding domains"/>
    <property type="match status" value="1"/>
</dbReference>
<proteinExistence type="predicted"/>
<dbReference type="Pfam" id="PF13560">
    <property type="entry name" value="HTH_31"/>
    <property type="match status" value="1"/>
</dbReference>
<dbReference type="STRING" id="155974.SAMN04487818_101111"/>
<accession>A0A1H9KC24</accession>
<dbReference type="CDD" id="cd00093">
    <property type="entry name" value="HTH_XRE"/>
    <property type="match status" value="1"/>
</dbReference>
<organism evidence="2 3">
    <name type="scientific">Actinokineospora terrae</name>
    <dbReference type="NCBI Taxonomy" id="155974"/>
    <lineage>
        <taxon>Bacteria</taxon>
        <taxon>Bacillati</taxon>
        <taxon>Actinomycetota</taxon>
        <taxon>Actinomycetes</taxon>
        <taxon>Pseudonocardiales</taxon>
        <taxon>Pseudonocardiaceae</taxon>
        <taxon>Actinokineospora</taxon>
    </lineage>
</organism>
<dbReference type="InterPro" id="IPR001387">
    <property type="entry name" value="Cro/C1-type_HTH"/>
</dbReference>
<feature type="domain" description="HTH cro/C1-type" evidence="1">
    <location>
        <begin position="22"/>
        <end position="79"/>
    </location>
</feature>
<dbReference type="InterPro" id="IPR010982">
    <property type="entry name" value="Lambda_DNA-bd_dom_sf"/>
</dbReference>
<dbReference type="Gene3D" id="1.10.260.40">
    <property type="entry name" value="lambda repressor-like DNA-binding domains"/>
    <property type="match status" value="1"/>
</dbReference>
<dbReference type="PROSITE" id="PS50943">
    <property type="entry name" value="HTH_CROC1"/>
    <property type="match status" value="1"/>
</dbReference>
<gene>
    <name evidence="2" type="ORF">SAMN04487818_101111</name>
</gene>
<evidence type="ECO:0000259" key="1">
    <source>
        <dbReference type="PROSITE" id="PS50943"/>
    </source>
</evidence>
<sequence>MNETDDLTPGSLVRRWRLGKQLRELREAAGKTQDDAAEYLGVRRPTISRIENGRHSILPKNVRFLCQLYDIGAPRVDTLMRQAEESNERGWWVSHSDTMPDWHETYVGFEADAKAISVYESELVYGLLQVPSYTRAVRSAFTDVVDEGTLEKFLAFRHERQQHLDTRQPDLHIILNETAVRRPVGDMREQLQHLVKVSEWNYLTLQILPFAAGPHPGMTNPFSLLTLPDESAPNFVYLEHADGAIYLERPADLTLYAANFQRMSEQALSPDDTRAFLTSLVDG</sequence>
<protein>
    <submittedName>
        <fullName evidence="2">Transcriptional regulator, contains XRE-family HTH domain</fullName>
    </submittedName>
</protein>
<dbReference type="RefSeq" id="WP_092774397.1">
    <property type="nucleotide sequence ID" value="NZ_FOGI01000001.1"/>
</dbReference>
<dbReference type="Proteomes" id="UP000199051">
    <property type="component" value="Unassembled WGS sequence"/>
</dbReference>
<keyword evidence="3" id="KW-1185">Reference proteome</keyword>
<evidence type="ECO:0000313" key="2">
    <source>
        <dbReference type="EMBL" id="SEQ96659.1"/>
    </source>
</evidence>
<dbReference type="InterPro" id="IPR043917">
    <property type="entry name" value="DUF5753"/>
</dbReference>
<reference evidence="3" key="1">
    <citation type="submission" date="2016-10" db="EMBL/GenBank/DDBJ databases">
        <authorList>
            <person name="Varghese N."/>
            <person name="Submissions S."/>
        </authorList>
    </citation>
    <scope>NUCLEOTIDE SEQUENCE [LARGE SCALE GENOMIC DNA]</scope>
    <source>
        <strain evidence="3">DSM 44260</strain>
    </source>
</reference>
<evidence type="ECO:0000313" key="3">
    <source>
        <dbReference type="Proteomes" id="UP000199051"/>
    </source>
</evidence>
<dbReference type="SMART" id="SM00530">
    <property type="entry name" value="HTH_XRE"/>
    <property type="match status" value="1"/>
</dbReference>